<evidence type="ECO:0000313" key="2">
    <source>
        <dbReference type="Proteomes" id="UP001597391"/>
    </source>
</evidence>
<organism evidence="1 2">
    <name type="scientific">Populibacterium corticicola</name>
    <dbReference type="NCBI Taxonomy" id="1812826"/>
    <lineage>
        <taxon>Bacteria</taxon>
        <taxon>Bacillati</taxon>
        <taxon>Actinomycetota</taxon>
        <taxon>Actinomycetes</taxon>
        <taxon>Micrococcales</taxon>
        <taxon>Jonesiaceae</taxon>
        <taxon>Populibacterium</taxon>
    </lineage>
</organism>
<comment type="caution">
    <text evidence="1">The sequence shown here is derived from an EMBL/GenBank/DDBJ whole genome shotgun (WGS) entry which is preliminary data.</text>
</comment>
<sequence length="139" mass="15653">MTNVPEFEDLVHRMRAAILTIDAEPSRNRKTIFPAMWCEYASIVIAEILERNHSASWAFVDAGLPEAPNGHAWLELRDDATLDQFSWNGDGLHVGAEQTPAVQVFTTRRYEGPWEGWSVLTYDPSYHKYADGFAAQSGP</sequence>
<protein>
    <recommendedName>
        <fullName evidence="3">Microcin J25-processing protein McjB C-terminal domain-containing protein</fullName>
    </recommendedName>
</protein>
<evidence type="ECO:0000313" key="1">
    <source>
        <dbReference type="EMBL" id="MFD2840565.1"/>
    </source>
</evidence>
<keyword evidence="2" id="KW-1185">Reference proteome</keyword>
<dbReference type="RefSeq" id="WP_377466433.1">
    <property type="nucleotide sequence ID" value="NZ_JBHUOP010000003.1"/>
</dbReference>
<name>A0ABW5XH50_9MICO</name>
<proteinExistence type="predicted"/>
<reference evidence="2" key="1">
    <citation type="journal article" date="2019" name="Int. J. Syst. Evol. Microbiol.">
        <title>The Global Catalogue of Microorganisms (GCM) 10K type strain sequencing project: providing services to taxonomists for standard genome sequencing and annotation.</title>
        <authorList>
            <consortium name="The Broad Institute Genomics Platform"/>
            <consortium name="The Broad Institute Genome Sequencing Center for Infectious Disease"/>
            <person name="Wu L."/>
            <person name="Ma J."/>
        </authorList>
    </citation>
    <scope>NUCLEOTIDE SEQUENCE [LARGE SCALE GENOMIC DNA]</scope>
    <source>
        <strain evidence="2">KCTC 33576</strain>
    </source>
</reference>
<evidence type="ECO:0008006" key="3">
    <source>
        <dbReference type="Google" id="ProtNLM"/>
    </source>
</evidence>
<dbReference type="Proteomes" id="UP001597391">
    <property type="component" value="Unassembled WGS sequence"/>
</dbReference>
<dbReference type="EMBL" id="JBHUOP010000003">
    <property type="protein sequence ID" value="MFD2840565.1"/>
    <property type="molecule type" value="Genomic_DNA"/>
</dbReference>
<gene>
    <name evidence="1" type="ORF">ACFSYH_08275</name>
</gene>
<accession>A0ABW5XH50</accession>